<feature type="transmembrane region" description="Helical" evidence="1">
    <location>
        <begin position="47"/>
        <end position="67"/>
    </location>
</feature>
<name>A0A2X2XDU0_CHRJE</name>
<proteinExistence type="predicted"/>
<feature type="transmembrane region" description="Helical" evidence="1">
    <location>
        <begin position="304"/>
        <end position="321"/>
    </location>
</feature>
<reference evidence="3 5" key="1">
    <citation type="submission" date="2016-10" db="EMBL/GenBank/DDBJ databases">
        <authorList>
            <person name="Varghese N."/>
            <person name="Submissions S."/>
        </authorList>
    </citation>
    <scope>NUCLEOTIDE SEQUENCE [LARGE SCALE GENOMIC DNA]</scope>
    <source>
        <strain evidence="3 5">DSM 19299</strain>
    </source>
</reference>
<dbReference type="InterPro" id="IPR025513">
    <property type="entry name" value="DUF4401"/>
</dbReference>
<sequence>MRNKENIKELMDHLHSASDREIRFDEEAIIAAYEEKSSNHQSLSIKILSVFGGIMACLAFLGFIFMVQVFDSQIGAGIFGIICIAGSSFISRISGKTIVDTLSVSFFITGFSLLGIALSTEGDIIYPIFIVLALCILFLVQSYILSFISVLIINGSLFAFAEINQAFALTCTIIILQAVFTTFLFLWEAKIITKSKVLSQLYDPVRTGMVFAFIFTLGFFGFKSFFRIEDGVYYYSLIPSVVIVIAILYVVSHLFKTLQVADTTYKILMYILTVLFLLPTLLTPTIPGAILIILLSFLVNYKTGFVLGIIALLTFIGRFYYDLNFTLLTKSILLFTSGILFLAIYFFTRKKLSAHEKI</sequence>
<dbReference type="STRING" id="445960.SAMN05421542_3811"/>
<dbReference type="Pfam" id="PF14351">
    <property type="entry name" value="DUF4401"/>
    <property type="match status" value="1"/>
</dbReference>
<evidence type="ECO:0000259" key="2">
    <source>
        <dbReference type="Pfam" id="PF14351"/>
    </source>
</evidence>
<dbReference type="EMBL" id="UAWB01000012">
    <property type="protein sequence ID" value="SQB46195.1"/>
    <property type="molecule type" value="Genomic_DNA"/>
</dbReference>
<dbReference type="RefSeq" id="WP_089738258.1">
    <property type="nucleotide sequence ID" value="NZ_FNEG01000006.1"/>
</dbReference>
<keyword evidence="1" id="KW-0812">Transmembrane</keyword>
<feature type="domain" description="DUF4401" evidence="2">
    <location>
        <begin position="43"/>
        <end position="348"/>
    </location>
</feature>
<evidence type="ECO:0000313" key="4">
    <source>
        <dbReference type="EMBL" id="SQB46195.1"/>
    </source>
</evidence>
<feature type="transmembrane region" description="Helical" evidence="1">
    <location>
        <begin position="267"/>
        <end position="297"/>
    </location>
</feature>
<dbReference type="Proteomes" id="UP000251670">
    <property type="component" value="Unassembled WGS sequence"/>
</dbReference>
<feature type="transmembrane region" description="Helical" evidence="1">
    <location>
        <begin position="166"/>
        <end position="187"/>
    </location>
</feature>
<organism evidence="4 6">
    <name type="scientific">Chryseobacterium jejuense</name>
    <dbReference type="NCBI Taxonomy" id="445960"/>
    <lineage>
        <taxon>Bacteria</taxon>
        <taxon>Pseudomonadati</taxon>
        <taxon>Bacteroidota</taxon>
        <taxon>Flavobacteriia</taxon>
        <taxon>Flavobacteriales</taxon>
        <taxon>Weeksellaceae</taxon>
        <taxon>Chryseobacterium group</taxon>
        <taxon>Chryseobacterium</taxon>
    </lineage>
</organism>
<dbReference type="OrthoDB" id="674818at2"/>
<evidence type="ECO:0000256" key="1">
    <source>
        <dbReference type="SAM" id="Phobius"/>
    </source>
</evidence>
<feature type="transmembrane region" description="Helical" evidence="1">
    <location>
        <begin position="327"/>
        <end position="348"/>
    </location>
</feature>
<feature type="transmembrane region" description="Helical" evidence="1">
    <location>
        <begin position="124"/>
        <end position="154"/>
    </location>
</feature>
<accession>A0A2X2XDU0</accession>
<dbReference type="EMBL" id="FNEG01000006">
    <property type="protein sequence ID" value="SDJ56204.1"/>
    <property type="molecule type" value="Genomic_DNA"/>
</dbReference>
<feature type="transmembrane region" description="Helical" evidence="1">
    <location>
        <begin position="233"/>
        <end position="255"/>
    </location>
</feature>
<gene>
    <name evidence="4" type="ORF">NCTC13492_03258</name>
    <name evidence="3" type="ORF">SAMN05421542_3811</name>
</gene>
<evidence type="ECO:0000313" key="6">
    <source>
        <dbReference type="Proteomes" id="UP000251670"/>
    </source>
</evidence>
<feature type="transmembrane region" description="Helical" evidence="1">
    <location>
        <begin position="207"/>
        <end position="226"/>
    </location>
</feature>
<dbReference type="Proteomes" id="UP000199426">
    <property type="component" value="Unassembled WGS sequence"/>
</dbReference>
<protein>
    <recommendedName>
        <fullName evidence="2">DUF4401 domain-containing protein</fullName>
    </recommendedName>
</protein>
<keyword evidence="5" id="KW-1185">Reference proteome</keyword>
<keyword evidence="1" id="KW-1133">Transmembrane helix</keyword>
<dbReference type="AlphaFoldDB" id="A0A2X2XDU0"/>
<feature type="transmembrane region" description="Helical" evidence="1">
    <location>
        <begin position="73"/>
        <end position="91"/>
    </location>
</feature>
<evidence type="ECO:0000313" key="3">
    <source>
        <dbReference type="EMBL" id="SDJ56204.1"/>
    </source>
</evidence>
<keyword evidence="1" id="KW-0472">Membrane</keyword>
<feature type="transmembrane region" description="Helical" evidence="1">
    <location>
        <begin position="98"/>
        <end position="118"/>
    </location>
</feature>
<evidence type="ECO:0000313" key="5">
    <source>
        <dbReference type="Proteomes" id="UP000199426"/>
    </source>
</evidence>
<reference evidence="4 6" key="2">
    <citation type="submission" date="2018-06" db="EMBL/GenBank/DDBJ databases">
        <authorList>
            <consortium name="Pathogen Informatics"/>
            <person name="Doyle S."/>
        </authorList>
    </citation>
    <scope>NUCLEOTIDE SEQUENCE [LARGE SCALE GENOMIC DNA]</scope>
    <source>
        <strain evidence="4 6">NCTC13492</strain>
    </source>
</reference>